<dbReference type="EMBL" id="JAADJZ010000005">
    <property type="protein sequence ID" value="KAF2875143.1"/>
    <property type="molecule type" value="Genomic_DNA"/>
</dbReference>
<reference evidence="2 3" key="1">
    <citation type="submission" date="2020-01" db="EMBL/GenBank/DDBJ databases">
        <authorList>
            <consortium name="DOE Joint Genome Institute"/>
            <person name="Haridas S."/>
            <person name="Albert R."/>
            <person name="Binder M."/>
            <person name="Bloem J."/>
            <person name="Labutti K."/>
            <person name="Salamov A."/>
            <person name="Andreopoulos B."/>
            <person name="Baker S.E."/>
            <person name="Barry K."/>
            <person name="Bills G."/>
            <person name="Bluhm B.H."/>
            <person name="Cannon C."/>
            <person name="Castanera R."/>
            <person name="Culley D.E."/>
            <person name="Daum C."/>
            <person name="Ezra D."/>
            <person name="Gonzalez J.B."/>
            <person name="Henrissat B."/>
            <person name="Kuo A."/>
            <person name="Liang C."/>
            <person name="Lipzen A."/>
            <person name="Lutzoni F."/>
            <person name="Magnuson J."/>
            <person name="Mondo S."/>
            <person name="Nolan M."/>
            <person name="Ohm R."/>
            <person name="Pangilinan J."/>
            <person name="Park H.-J.H."/>
            <person name="Ramirez L."/>
            <person name="Alfaro M."/>
            <person name="Sun H."/>
            <person name="Tritt A."/>
            <person name="Yoshinaga Y."/>
            <person name="Zwiers L.-H.L."/>
            <person name="Turgeon B.G."/>
            <person name="Goodwin S.B."/>
            <person name="Spatafora J.W."/>
            <person name="Crous P.W."/>
            <person name="Grigoriev I.V."/>
        </authorList>
    </citation>
    <scope>NUCLEOTIDE SEQUENCE [LARGE SCALE GENOMIC DNA]</scope>
    <source>
        <strain evidence="2 3">CBS 611.86</strain>
    </source>
</reference>
<sequence>MLHIDTSIDPNAYLRGDFSNIPSDTQAFARLLSNHHGSISSLPAAQRFFTYPPESEPLAAKRFVSRSLNAEPTAFKWLFARPANAKPTSTQRFLAQPCKRRLPTTHWLLPPPNGLHTTKRTSSVRHHPQLQVEGQPRGQPKFGDATLMYRP</sequence>
<evidence type="ECO:0000256" key="1">
    <source>
        <dbReference type="SAM" id="MobiDB-lite"/>
    </source>
</evidence>
<organism evidence="2 3">
    <name type="scientific">Massariosphaeria phaeospora</name>
    <dbReference type="NCBI Taxonomy" id="100035"/>
    <lineage>
        <taxon>Eukaryota</taxon>
        <taxon>Fungi</taxon>
        <taxon>Dikarya</taxon>
        <taxon>Ascomycota</taxon>
        <taxon>Pezizomycotina</taxon>
        <taxon>Dothideomycetes</taxon>
        <taxon>Pleosporomycetidae</taxon>
        <taxon>Pleosporales</taxon>
        <taxon>Pleosporales incertae sedis</taxon>
        <taxon>Massariosphaeria</taxon>
    </lineage>
</organism>
<dbReference type="AlphaFoldDB" id="A0A7C8MGY8"/>
<proteinExistence type="predicted"/>
<gene>
    <name evidence="2" type="ORF">BDV95DRAFT_309539</name>
</gene>
<protein>
    <submittedName>
        <fullName evidence="2">Uncharacterized protein</fullName>
    </submittedName>
</protein>
<name>A0A7C8MGY8_9PLEO</name>
<keyword evidence="3" id="KW-1185">Reference proteome</keyword>
<dbReference type="Proteomes" id="UP000481861">
    <property type="component" value="Unassembled WGS sequence"/>
</dbReference>
<comment type="caution">
    <text evidence="2">The sequence shown here is derived from an EMBL/GenBank/DDBJ whole genome shotgun (WGS) entry which is preliminary data.</text>
</comment>
<accession>A0A7C8MGY8</accession>
<evidence type="ECO:0000313" key="2">
    <source>
        <dbReference type="EMBL" id="KAF2875143.1"/>
    </source>
</evidence>
<feature type="compositionally biased region" description="Basic residues" evidence="1">
    <location>
        <begin position="117"/>
        <end position="128"/>
    </location>
</feature>
<feature type="region of interest" description="Disordered" evidence="1">
    <location>
        <begin position="110"/>
        <end position="151"/>
    </location>
</feature>
<evidence type="ECO:0000313" key="3">
    <source>
        <dbReference type="Proteomes" id="UP000481861"/>
    </source>
</evidence>